<dbReference type="STRING" id="1462996.AWM70_08375"/>
<dbReference type="InterPro" id="IPR050074">
    <property type="entry name" value="DHO_dehydrogenase"/>
</dbReference>
<feature type="binding site" evidence="11">
    <location>
        <position position="174"/>
    </location>
    <ligand>
        <name>FMN</name>
        <dbReference type="ChEBI" id="CHEBI:58210"/>
    </ligand>
</feature>
<protein>
    <recommendedName>
        <fullName evidence="11">Dihydroorotate dehydrogenase</fullName>
        <shortName evidence="11">DHOD</shortName>
        <shortName evidence="11">DHODase</shortName>
        <shortName evidence="11">DHOdehase</shortName>
        <ecNumber evidence="11">1.3.-.-</ecNumber>
    </recommendedName>
</protein>
<dbReference type="InterPro" id="IPR012135">
    <property type="entry name" value="Dihydroorotate_DH_1_2"/>
</dbReference>
<evidence type="ECO:0000256" key="6">
    <source>
        <dbReference type="ARBA" id="ARBA00022490"/>
    </source>
</evidence>
<keyword evidence="9 11" id="KW-0665">Pyrimidine biosynthesis</keyword>
<evidence type="ECO:0000256" key="2">
    <source>
        <dbReference type="ARBA" id="ARBA00004496"/>
    </source>
</evidence>
<evidence type="ECO:0000256" key="7">
    <source>
        <dbReference type="ARBA" id="ARBA00022630"/>
    </source>
</evidence>
<dbReference type="FunFam" id="3.20.20.70:FF:000027">
    <property type="entry name" value="Dihydropyrimidine dehydrogenase [NADP(+)]"/>
    <property type="match status" value="1"/>
</dbReference>
<dbReference type="NCBIfam" id="TIGR01037">
    <property type="entry name" value="pyrD_sub1_fam"/>
    <property type="match status" value="1"/>
</dbReference>
<dbReference type="UniPathway" id="UPA00070"/>
<feature type="binding site" evidence="11">
    <location>
        <position position="200"/>
    </location>
    <ligand>
        <name>FMN</name>
        <dbReference type="ChEBI" id="CHEBI:58210"/>
    </ligand>
</feature>
<accession>A0A1B1MZJ7</accession>
<dbReference type="NCBIfam" id="NF005574">
    <property type="entry name" value="PRK07259.1"/>
    <property type="match status" value="1"/>
</dbReference>
<feature type="binding site" evidence="11">
    <location>
        <position position="226"/>
    </location>
    <ligand>
        <name>FMN</name>
        <dbReference type="ChEBI" id="CHEBI:58210"/>
    </ligand>
</feature>
<dbReference type="KEGG" id="pyg:AWM70_08375"/>
<feature type="binding site" evidence="11">
    <location>
        <position position="99"/>
    </location>
    <ligand>
        <name>FMN</name>
        <dbReference type="ChEBI" id="CHEBI:58210"/>
    </ligand>
</feature>
<dbReference type="PANTHER" id="PTHR48109:SF1">
    <property type="entry name" value="DIHYDROOROTATE DEHYDROGENASE (FUMARATE)"/>
    <property type="match status" value="1"/>
</dbReference>
<feature type="binding site" evidence="11">
    <location>
        <position position="21"/>
    </location>
    <ligand>
        <name>FMN</name>
        <dbReference type="ChEBI" id="CHEBI:58210"/>
    </ligand>
</feature>
<comment type="pathway">
    <text evidence="3 11">Pyrimidine metabolism; UMP biosynthesis via de novo pathway.</text>
</comment>
<keyword evidence="6 11" id="KW-0963">Cytoplasm</keyword>
<proteinExistence type="inferred from homology"/>
<organism evidence="13 14">
    <name type="scientific">Paenibacillus yonginensis</name>
    <dbReference type="NCBI Taxonomy" id="1462996"/>
    <lineage>
        <taxon>Bacteria</taxon>
        <taxon>Bacillati</taxon>
        <taxon>Bacillota</taxon>
        <taxon>Bacilli</taxon>
        <taxon>Bacillales</taxon>
        <taxon>Paenibacillaceae</taxon>
        <taxon>Paenibacillus</taxon>
    </lineage>
</organism>
<feature type="binding site" evidence="11">
    <location>
        <position position="136"/>
    </location>
    <ligand>
        <name>FMN</name>
        <dbReference type="ChEBI" id="CHEBI:58210"/>
    </ligand>
</feature>
<gene>
    <name evidence="11" type="primary">pyrD</name>
    <name evidence="13" type="ORF">AWM70_08375</name>
</gene>
<keyword evidence="14" id="KW-1185">Reference proteome</keyword>
<dbReference type="Gene3D" id="3.20.20.70">
    <property type="entry name" value="Aldolase class I"/>
    <property type="match status" value="1"/>
</dbReference>
<dbReference type="Pfam" id="PF01180">
    <property type="entry name" value="DHO_dh"/>
    <property type="match status" value="1"/>
</dbReference>
<dbReference type="Proteomes" id="UP000092573">
    <property type="component" value="Chromosome"/>
</dbReference>
<feature type="active site" description="Nucleophile" evidence="11">
    <location>
        <position position="139"/>
    </location>
</feature>
<feature type="binding site" evidence="11">
    <location>
        <begin position="69"/>
        <end position="73"/>
    </location>
    <ligand>
        <name>substrate</name>
    </ligand>
</feature>
<keyword evidence="10 11" id="KW-0560">Oxidoreductase</keyword>
<evidence type="ECO:0000256" key="3">
    <source>
        <dbReference type="ARBA" id="ARBA00004725"/>
    </source>
</evidence>
<dbReference type="InterPro" id="IPR024920">
    <property type="entry name" value="Dihydroorotate_DH_1"/>
</dbReference>
<evidence type="ECO:0000256" key="5">
    <source>
        <dbReference type="ARBA" id="ARBA00011738"/>
    </source>
</evidence>
<keyword evidence="7 11" id="KW-0285">Flavoprotein</keyword>
<dbReference type="RefSeq" id="WP_068695419.1">
    <property type="nucleotide sequence ID" value="NZ_CP014167.1"/>
</dbReference>
<evidence type="ECO:0000256" key="11">
    <source>
        <dbReference type="HAMAP-Rule" id="MF_00224"/>
    </source>
</evidence>
<evidence type="ECO:0000256" key="4">
    <source>
        <dbReference type="ARBA" id="ARBA00008008"/>
    </source>
</evidence>
<dbReference type="PANTHER" id="PTHR48109">
    <property type="entry name" value="DIHYDROOROTATE DEHYDROGENASE (QUINONE), MITOCHONDRIAL-RELATED"/>
    <property type="match status" value="1"/>
</dbReference>
<dbReference type="PIRSF" id="PIRSF000164">
    <property type="entry name" value="DHO_oxidase"/>
    <property type="match status" value="1"/>
</dbReference>
<dbReference type="AlphaFoldDB" id="A0A1B1MZJ7"/>
<dbReference type="GO" id="GO:1990663">
    <property type="term" value="F:dihydroorotate dehydrogenase (fumarate) activity"/>
    <property type="evidence" value="ECO:0007669"/>
    <property type="project" value="UniProtKB-EC"/>
</dbReference>
<comment type="catalytic activity">
    <reaction evidence="11">
        <text>(S)-dihydroorotate + A = orotate + AH2</text>
        <dbReference type="Rhea" id="RHEA:18073"/>
        <dbReference type="ChEBI" id="CHEBI:13193"/>
        <dbReference type="ChEBI" id="CHEBI:17499"/>
        <dbReference type="ChEBI" id="CHEBI:30839"/>
        <dbReference type="ChEBI" id="CHEBI:30864"/>
    </reaction>
</comment>
<dbReference type="InterPro" id="IPR005720">
    <property type="entry name" value="Dihydroorotate_DH_cat"/>
</dbReference>
<comment type="function">
    <text evidence="11">Catalyzes the conversion of dihydroorotate to orotate.</text>
</comment>
<dbReference type="GO" id="GO:0006207">
    <property type="term" value="P:'de novo' pyrimidine nucleobase biosynthetic process"/>
    <property type="evidence" value="ECO:0007669"/>
    <property type="project" value="TreeGrafter"/>
</dbReference>
<feature type="binding site" evidence="11">
    <location>
        <position position="136"/>
    </location>
    <ligand>
        <name>substrate</name>
    </ligand>
</feature>
<feature type="domain" description="Dihydroorotate dehydrogenase catalytic" evidence="12">
    <location>
        <begin position="7"/>
        <end position="295"/>
    </location>
</feature>
<dbReference type="HAMAP" id="MF_00224">
    <property type="entry name" value="DHO_dh_type1"/>
    <property type="match status" value="1"/>
</dbReference>
<keyword evidence="8 11" id="KW-0288">FMN</keyword>
<comment type="cofactor">
    <cofactor evidence="11">
        <name>FMN</name>
        <dbReference type="ChEBI" id="CHEBI:58210"/>
    </cofactor>
    <text evidence="11">Binds 1 FMN per subunit.</text>
</comment>
<feature type="binding site" evidence="11">
    <location>
        <begin position="252"/>
        <end position="253"/>
    </location>
    <ligand>
        <name>FMN</name>
        <dbReference type="ChEBI" id="CHEBI:58210"/>
    </ligand>
</feature>
<comment type="catalytic activity">
    <reaction evidence="1">
        <text>(S)-dihydroorotate + fumarate = orotate + succinate</text>
        <dbReference type="Rhea" id="RHEA:30059"/>
        <dbReference type="ChEBI" id="CHEBI:29806"/>
        <dbReference type="ChEBI" id="CHEBI:30031"/>
        <dbReference type="ChEBI" id="CHEBI:30839"/>
        <dbReference type="ChEBI" id="CHEBI:30864"/>
        <dbReference type="EC" id="1.3.98.1"/>
    </reaction>
</comment>
<sequence length="310" mass="33686">MIDTTCRIADVVFKNPVVMASGTFGFGREYARYYDLNKLGGLSGKGLTLHPKEGNLGLRVWETASGMLNSVGLENPGIRRFLSKEVPYWQQLDTVRIVNLGGHSIAEYEEGAQLLEQFSLSGKAAGQKAYDMIELNISCPNVKEGGMAYGIHVETAREVVMRVRRATTLPLVVKLSPNARDLVGMAVMCEEEGADGLSLVNTFSAMKIDIHKRSSVFENLYAGLSGPAIKPIALRMVHEVCKAVSIPVMGMGGISSAEDMIEFIMAGAETVQIGTHNFVNLRAGEELTAGLEAFMRREGIQSLTEIRGIL</sequence>
<evidence type="ECO:0000259" key="12">
    <source>
        <dbReference type="Pfam" id="PF01180"/>
    </source>
</evidence>
<dbReference type="GO" id="GO:0005737">
    <property type="term" value="C:cytoplasm"/>
    <property type="evidence" value="ECO:0007669"/>
    <property type="project" value="UniProtKB-SubCell"/>
</dbReference>
<comment type="similarity">
    <text evidence="4 11">Belongs to the dihydroorotate dehydrogenase family. Type 1 subfamily.</text>
</comment>
<dbReference type="InterPro" id="IPR033888">
    <property type="entry name" value="DHOD_1B"/>
</dbReference>
<reference evidence="13 14" key="1">
    <citation type="submission" date="2016-01" db="EMBL/GenBank/DDBJ databases">
        <title>Complete Genome Sequence of Paenibacillus yonginensis DCY84, a novel Plant Growth-Promoting Bacteria with Elicitation of Induced Systemic Resistance.</title>
        <authorList>
            <person name="Kim Y.J."/>
            <person name="Yang D.C."/>
            <person name="Sukweenadhi J."/>
        </authorList>
    </citation>
    <scope>NUCLEOTIDE SEQUENCE [LARGE SCALE GENOMIC DNA]</scope>
    <source>
        <strain evidence="13 14">DCY84</strain>
    </source>
</reference>
<dbReference type="SUPFAM" id="SSF51395">
    <property type="entry name" value="FMN-linked oxidoreductases"/>
    <property type="match status" value="1"/>
</dbReference>
<evidence type="ECO:0000256" key="1">
    <source>
        <dbReference type="ARBA" id="ARBA00001694"/>
    </source>
</evidence>
<dbReference type="EMBL" id="CP014167">
    <property type="protein sequence ID" value="ANS74597.1"/>
    <property type="molecule type" value="Genomic_DNA"/>
</dbReference>
<evidence type="ECO:0000313" key="14">
    <source>
        <dbReference type="Proteomes" id="UP000092573"/>
    </source>
</evidence>
<dbReference type="CDD" id="cd04740">
    <property type="entry name" value="DHOD_1B_like"/>
    <property type="match status" value="1"/>
</dbReference>
<feature type="binding site" evidence="11">
    <location>
        <begin position="274"/>
        <end position="275"/>
    </location>
    <ligand>
        <name>FMN</name>
        <dbReference type="ChEBI" id="CHEBI:58210"/>
    </ligand>
</feature>
<feature type="binding site" evidence="11">
    <location>
        <position position="45"/>
    </location>
    <ligand>
        <name>substrate</name>
    </ligand>
</feature>
<evidence type="ECO:0000256" key="10">
    <source>
        <dbReference type="ARBA" id="ARBA00023002"/>
    </source>
</evidence>
<feature type="binding site" evidence="11">
    <location>
        <begin position="45"/>
        <end position="46"/>
    </location>
    <ligand>
        <name>FMN</name>
        <dbReference type="ChEBI" id="CHEBI:58210"/>
    </ligand>
</feature>
<comment type="subunit">
    <text evidence="5">Homodimer.</text>
</comment>
<dbReference type="GO" id="GO:0044205">
    <property type="term" value="P:'de novo' UMP biosynthetic process"/>
    <property type="evidence" value="ECO:0007669"/>
    <property type="project" value="UniProtKB-UniRule"/>
</dbReference>
<dbReference type="OrthoDB" id="9794954at2"/>
<dbReference type="InterPro" id="IPR049622">
    <property type="entry name" value="Dihydroorotate_DH_I"/>
</dbReference>
<name>A0A1B1MZJ7_9BACL</name>
<evidence type="ECO:0000256" key="9">
    <source>
        <dbReference type="ARBA" id="ARBA00022975"/>
    </source>
</evidence>
<evidence type="ECO:0000313" key="13">
    <source>
        <dbReference type="EMBL" id="ANS74597.1"/>
    </source>
</evidence>
<dbReference type="InterPro" id="IPR013785">
    <property type="entry name" value="Aldolase_TIM"/>
</dbReference>
<evidence type="ECO:0000256" key="8">
    <source>
        <dbReference type="ARBA" id="ARBA00022643"/>
    </source>
</evidence>
<comment type="subcellular location">
    <subcellularLocation>
        <location evidence="2 11">Cytoplasm</location>
    </subcellularLocation>
</comment>
<dbReference type="EC" id="1.3.-.-" evidence="11"/>
<feature type="binding site" evidence="11">
    <location>
        <begin position="201"/>
        <end position="202"/>
    </location>
    <ligand>
        <name>substrate</name>
    </ligand>
</feature>